<dbReference type="Gene3D" id="3.40.50.150">
    <property type="entry name" value="Vaccinia Virus protein VP39"/>
    <property type="match status" value="1"/>
</dbReference>
<dbReference type="InterPro" id="IPR029063">
    <property type="entry name" value="SAM-dependent_MTases_sf"/>
</dbReference>
<dbReference type="Pfam" id="PF13489">
    <property type="entry name" value="Methyltransf_23"/>
    <property type="match status" value="1"/>
</dbReference>
<evidence type="ECO:0000313" key="6">
    <source>
        <dbReference type="EMBL" id="MDR6765771.1"/>
    </source>
</evidence>
<name>A0AAJ2BQ11_ACIDE</name>
<dbReference type="SUPFAM" id="SSF53448">
    <property type="entry name" value="Nucleotide-diphospho-sugar transferases"/>
    <property type="match status" value="1"/>
</dbReference>
<accession>A0AAJ2BQ11</accession>
<keyword evidence="8" id="KW-1185">Reference proteome</keyword>
<evidence type="ECO:0000256" key="3">
    <source>
        <dbReference type="ARBA" id="ARBA00022679"/>
    </source>
</evidence>
<feature type="domain" description="Glycosyltransferase 2-like" evidence="5">
    <location>
        <begin position="526"/>
        <end position="636"/>
    </location>
</feature>
<dbReference type="RefSeq" id="WP_209816250.1">
    <property type="nucleotide sequence ID" value="NZ_JAVDTL010000001.1"/>
</dbReference>
<dbReference type="EMBL" id="JAVDTS010000001">
    <property type="protein sequence ID" value="MDR6836208.1"/>
    <property type="molecule type" value="Genomic_DNA"/>
</dbReference>
<evidence type="ECO:0000256" key="1">
    <source>
        <dbReference type="ARBA" id="ARBA00006739"/>
    </source>
</evidence>
<sequence>MTNSIDDLHVYLRSIAEGERTSLSVLASLIQRGASVLDLGCGSGALGQYLKETRDCTTDGVTLSQAEAAHAQPHYRQVEVADLETADLLQMFGSRQYDYIVCADVLEHLKRPEAVLQMCRELMAPEGRLLISVPNAAYSGLLAELLEGEFRYREEGLLDRTHLRFFTRRSLVRFLSEQRWDLDAVDTITRQLPDSEFQTAFDRLPPAVARYLLGVPDALTYQFIGVARPVDHVPSSFHAASDSGNAQALFTAQLYLGTHGGYAEDGKLSATGVIGLEHQTLSFQLPADGETITRLRLDPADRAGFLHLYGIALRGETGETLWQWSANASSRTLLASTPHSQIAWQAPMPPASGASLLLLTGTDPWLELPIPAEIFRIPGLSGGRLDVELGWPMSADYLALSNTVKPLHDRIGELEGTARDAQSRIEQQQNQLHAVNGRASLLEETNKALAQQRAMWQQEATRLDKDYQALADHLKSIENSTVFRATRPLVHTKMRIDRLLGRSPAQAQHAQPTPVPLTPPAHPVDVIVPVYRGLADTKLCIDSALASKCATPWHLIVINDASPEPEVTEWLRERAQQDSRITLLENAENLGFVGTVNRGMALNSDHDVLLLNSDTEVANDWLDRIRRAAYSDQKVGSVTPFSNNATICSYPRFCKDNTLPRGYDTAQLDALCAQTNPGAVVDVPTGVGFCMYIRRDCLQQVGLFDTENFGKGYGEENDFCQRAAEAGWRNLHLLDTFVLHTGGVSFGDSKSPREQAAMETLRRLHPRYERDVMAFVQADPAQPYRLALDMARIQQAQPPVVLAVLHDRAGGTLRHVRELAQHLEAQATFLTLTPASGQCVRLELAGKDEGFELLFRLSDQFTDLVQVLKCLGVRHIHYHHLLGHDPLIADLPAHLGVDYDFTAHDYYSYCTHISLTGSGNRFAGEPAPGQCACCLPHDPAPIGSGTVADWRHRNRHFLTGARLVITPSADTARRIAAFAPSARVRVIPHTDMAEYGNGEALQPLVKPLPPAAPLKVVVLGALSAIKGADVLEAAAHEAARTDAPVEFHLLGYGYRHLQTQPRARLTVHGAYQDEDLSGLLAWLKPDIVWFPALWPETYSYTLSGALQAGLPVAVPDIGAFAERVAGRPWSWVCPWDQGGKQWVRFFTALRAEHFVPGLPPALPSVAQVPDTLVHWSYQQDYLQGIPTTAVTRPPFSAASLAQYVAPKGASARSEALNALAYLRSLPVLRTAARSIPAHWQRRVKNWLQK</sequence>
<dbReference type="InterPro" id="IPR029044">
    <property type="entry name" value="Nucleotide-diphossugar_trans"/>
</dbReference>
<organism evidence="6 9">
    <name type="scientific">Acidovorax delafieldii</name>
    <name type="common">Pseudomonas delafieldii</name>
    <dbReference type="NCBI Taxonomy" id="47920"/>
    <lineage>
        <taxon>Bacteria</taxon>
        <taxon>Pseudomonadati</taxon>
        <taxon>Pseudomonadota</taxon>
        <taxon>Betaproteobacteria</taxon>
        <taxon>Burkholderiales</taxon>
        <taxon>Comamonadaceae</taxon>
        <taxon>Acidovorax</taxon>
    </lineage>
</organism>
<reference evidence="6 8" key="1">
    <citation type="submission" date="2023-07" db="EMBL/GenBank/DDBJ databases">
        <title>Sorghum-associated microbial communities from plants grown in Nebraska, USA.</title>
        <authorList>
            <person name="Schachtman D."/>
        </authorList>
    </citation>
    <scope>NUCLEOTIDE SEQUENCE</scope>
    <source>
        <strain evidence="7 8">BE105</strain>
        <strain evidence="6">BE69</strain>
    </source>
</reference>
<feature type="coiled-coil region" evidence="4">
    <location>
        <begin position="411"/>
        <end position="459"/>
    </location>
</feature>
<gene>
    <name evidence="6" type="ORF">J2W88_001029</name>
    <name evidence="7" type="ORF">J2W93_001029</name>
</gene>
<comment type="caution">
    <text evidence="6">The sequence shown here is derived from an EMBL/GenBank/DDBJ whole genome shotgun (WGS) entry which is preliminary data.</text>
</comment>
<dbReference type="CDD" id="cd02440">
    <property type="entry name" value="AdoMet_MTases"/>
    <property type="match status" value="1"/>
</dbReference>
<dbReference type="InterPro" id="IPR001173">
    <property type="entry name" value="Glyco_trans_2-like"/>
</dbReference>
<dbReference type="PANTHER" id="PTHR43179">
    <property type="entry name" value="RHAMNOSYLTRANSFERASE WBBL"/>
    <property type="match status" value="1"/>
</dbReference>
<evidence type="ECO:0000313" key="7">
    <source>
        <dbReference type="EMBL" id="MDR6836208.1"/>
    </source>
</evidence>
<dbReference type="Pfam" id="PF00535">
    <property type="entry name" value="Glycos_transf_2"/>
    <property type="match status" value="1"/>
</dbReference>
<dbReference type="GO" id="GO:0016757">
    <property type="term" value="F:glycosyltransferase activity"/>
    <property type="evidence" value="ECO:0007669"/>
    <property type="project" value="UniProtKB-KW"/>
</dbReference>
<evidence type="ECO:0000256" key="4">
    <source>
        <dbReference type="SAM" id="Coils"/>
    </source>
</evidence>
<protein>
    <submittedName>
        <fullName evidence="6">Methionine biosynthesis protein MetW</fullName>
    </submittedName>
</protein>
<keyword evidence="4" id="KW-0175">Coiled coil</keyword>
<dbReference type="Proteomes" id="UP001249076">
    <property type="component" value="Unassembled WGS sequence"/>
</dbReference>
<dbReference type="Gene3D" id="3.90.550.10">
    <property type="entry name" value="Spore Coat Polysaccharide Biosynthesis Protein SpsA, Chain A"/>
    <property type="match status" value="1"/>
</dbReference>
<comment type="similarity">
    <text evidence="1">Belongs to the glycosyltransferase 2 family.</text>
</comment>
<dbReference type="PANTHER" id="PTHR43179:SF12">
    <property type="entry name" value="GALACTOFURANOSYLTRANSFERASE GLFT2"/>
    <property type="match status" value="1"/>
</dbReference>
<dbReference type="Proteomes" id="UP001253458">
    <property type="component" value="Unassembled WGS sequence"/>
</dbReference>
<keyword evidence="3" id="KW-0808">Transferase</keyword>
<keyword evidence="2" id="KW-0328">Glycosyltransferase</keyword>
<dbReference type="SUPFAM" id="SSF53756">
    <property type="entry name" value="UDP-Glycosyltransferase/glycogen phosphorylase"/>
    <property type="match status" value="1"/>
</dbReference>
<dbReference type="AlphaFoldDB" id="A0AAJ2BQ11"/>
<evidence type="ECO:0000259" key="5">
    <source>
        <dbReference type="Pfam" id="PF00535"/>
    </source>
</evidence>
<dbReference type="Gene3D" id="3.40.50.2000">
    <property type="entry name" value="Glycogen Phosphorylase B"/>
    <property type="match status" value="2"/>
</dbReference>
<evidence type="ECO:0000313" key="9">
    <source>
        <dbReference type="Proteomes" id="UP001253458"/>
    </source>
</evidence>
<evidence type="ECO:0000256" key="2">
    <source>
        <dbReference type="ARBA" id="ARBA00022676"/>
    </source>
</evidence>
<dbReference type="EMBL" id="JAVDTL010000001">
    <property type="protein sequence ID" value="MDR6765771.1"/>
    <property type="molecule type" value="Genomic_DNA"/>
</dbReference>
<proteinExistence type="inferred from homology"/>
<evidence type="ECO:0000313" key="8">
    <source>
        <dbReference type="Proteomes" id="UP001249076"/>
    </source>
</evidence>
<dbReference type="SUPFAM" id="SSF53335">
    <property type="entry name" value="S-adenosyl-L-methionine-dependent methyltransferases"/>
    <property type="match status" value="1"/>
</dbReference>